<dbReference type="EMBL" id="LN831302">
    <property type="protein sequence ID" value="CQH52880.1"/>
    <property type="molecule type" value="Genomic_DNA"/>
</dbReference>
<protein>
    <submittedName>
        <fullName evidence="1">Uncharacterized protein</fullName>
    </submittedName>
</protein>
<dbReference type="STRING" id="1407499.HHUB_1896"/>
<dbReference type="KEGG" id="hhb:Hhub_1896"/>
<evidence type="ECO:0000313" key="2">
    <source>
        <dbReference type="Proteomes" id="UP000066737"/>
    </source>
</evidence>
<reference evidence="2" key="1">
    <citation type="journal article" date="2016" name="Environ. Microbiol.">
        <title>The complete genome of a viable archaeum isolated from 123-million-year-old rock salt.</title>
        <authorList>
            <person name="Jaakkola S.T."/>
            <person name="Pfeiffer F."/>
            <person name="Ravantti J.J."/>
            <person name="Guo Q."/>
            <person name="Liu Y."/>
            <person name="Chen X."/>
            <person name="Ma H."/>
            <person name="Yang C."/>
            <person name="Oksanen H.M."/>
            <person name="Bamford D.H."/>
        </authorList>
    </citation>
    <scope>NUCLEOTIDE SEQUENCE</scope>
    <source>
        <strain evidence="2">JI20-1</strain>
    </source>
</reference>
<evidence type="ECO:0000313" key="1">
    <source>
        <dbReference type="EMBL" id="CQH52880.1"/>
    </source>
</evidence>
<sequence>MVECQECGGGGARVVRVTYTSGETEELRLCSRCTDTYTTGDFVSSVSATTPTNE</sequence>
<dbReference type="Proteomes" id="UP000066737">
    <property type="component" value="Chromosome I"/>
</dbReference>
<organism evidence="1 2">
    <name type="scientific">Halobacterium hubeiense</name>
    <dbReference type="NCBI Taxonomy" id="1407499"/>
    <lineage>
        <taxon>Archaea</taxon>
        <taxon>Methanobacteriati</taxon>
        <taxon>Methanobacteriota</taxon>
        <taxon>Stenosarchaea group</taxon>
        <taxon>Halobacteria</taxon>
        <taxon>Halobacteriales</taxon>
        <taxon>Halobacteriaceae</taxon>
        <taxon>Halobacterium</taxon>
    </lineage>
</organism>
<dbReference type="AlphaFoldDB" id="A0A0U5H0M4"/>
<gene>
    <name evidence="1" type="ORF">HHUB_1896</name>
</gene>
<accession>A0A0U5H0M4</accession>
<keyword evidence="2" id="KW-1185">Reference proteome</keyword>
<name>A0A0U5H0M4_9EURY</name>
<proteinExistence type="predicted"/>